<feature type="compositionally biased region" description="Low complexity" evidence="1">
    <location>
        <begin position="39"/>
        <end position="56"/>
    </location>
</feature>
<feature type="compositionally biased region" description="Pro residues" evidence="1">
    <location>
        <begin position="219"/>
        <end position="231"/>
    </location>
</feature>
<name>A0A1Y1UB12_9TREE</name>
<comment type="caution">
    <text evidence="2">The sequence shown here is derived from an EMBL/GenBank/DDBJ whole genome shotgun (WGS) entry which is preliminary data.</text>
</comment>
<evidence type="ECO:0000256" key="1">
    <source>
        <dbReference type="SAM" id="MobiDB-lite"/>
    </source>
</evidence>
<sequence>MSSEKWRRGGGKGGRGGSITTAVSGAGISKRGSGGSSKRGGTAAAGNAKADASASGQAHGDRGLLFSYSKVYSPKKSAKMEEHVGTTSSMTVDAKPDIIPRQQQQQQQRPLPRQHQQALPVPSTPLPTNIYGLEQQQQEQQQQHHTSPQESHRHQPSSLLFQGGPGPTGGVETGSMNMSSSSSAFSPPWYGNPSHNLLPFQPHPPPTQYPSPHLASQFPYPPHTFRPPLSPPQEFLQATQESSVKGFPLQVGPAFPFNHAAATGAPATSTVPGEFSTTSGPTSAGLGPAGVDVSNSFKPNPPGESDTGSRLPGRQRSANPLPLPPPHVSRPEGDPHSPRLQPFLSSQQPHSPHSVRHQLSHPTRPESRSPPSQFIPPQLQSHPPHFPPPHPSHPGSAHSPFAFHHPMDRSHEPSGAGSVVKHPSAHQAWTGAGSTASDTTMVSFPYANAYVPHLANTWDGALDLVLLSRQCSLRVDLSPRLSVASLLRDSFLGQVGTMPCLSCRESYPPRECLRPWTTIRHR</sequence>
<organism evidence="2 3">
    <name type="scientific">Kockovaella imperatae</name>
    <dbReference type="NCBI Taxonomy" id="4999"/>
    <lineage>
        <taxon>Eukaryota</taxon>
        <taxon>Fungi</taxon>
        <taxon>Dikarya</taxon>
        <taxon>Basidiomycota</taxon>
        <taxon>Agaricomycotina</taxon>
        <taxon>Tremellomycetes</taxon>
        <taxon>Tremellales</taxon>
        <taxon>Cuniculitremaceae</taxon>
        <taxon>Kockovaella</taxon>
    </lineage>
</organism>
<dbReference type="AlphaFoldDB" id="A0A1Y1UB12"/>
<feature type="compositionally biased region" description="Low complexity" evidence="1">
    <location>
        <begin position="100"/>
        <end position="117"/>
    </location>
</feature>
<gene>
    <name evidence="2" type="ORF">BD324DRAFT_82774</name>
</gene>
<feature type="compositionally biased region" description="Polar residues" evidence="1">
    <location>
        <begin position="266"/>
        <end position="282"/>
    </location>
</feature>
<dbReference type="GeneID" id="33561067"/>
<dbReference type="Proteomes" id="UP000193218">
    <property type="component" value="Unassembled WGS sequence"/>
</dbReference>
<feature type="compositionally biased region" description="Low complexity" evidence="1">
    <location>
        <begin position="173"/>
        <end position="183"/>
    </location>
</feature>
<protein>
    <submittedName>
        <fullName evidence="2">Uncharacterized protein</fullName>
    </submittedName>
</protein>
<dbReference type="EMBL" id="NBSH01000011">
    <property type="protein sequence ID" value="ORX35228.1"/>
    <property type="molecule type" value="Genomic_DNA"/>
</dbReference>
<feature type="compositionally biased region" description="Low complexity" evidence="1">
    <location>
        <begin position="134"/>
        <end position="143"/>
    </location>
</feature>
<feature type="compositionally biased region" description="Gly residues" evidence="1">
    <location>
        <begin position="163"/>
        <end position="172"/>
    </location>
</feature>
<evidence type="ECO:0000313" key="3">
    <source>
        <dbReference type="Proteomes" id="UP000193218"/>
    </source>
</evidence>
<accession>A0A1Y1UB12</accession>
<dbReference type="RefSeq" id="XP_021869418.1">
    <property type="nucleotide sequence ID" value="XM_022019258.1"/>
</dbReference>
<evidence type="ECO:0000313" key="2">
    <source>
        <dbReference type="EMBL" id="ORX35228.1"/>
    </source>
</evidence>
<feature type="compositionally biased region" description="Low complexity" evidence="1">
    <location>
        <begin position="393"/>
        <end position="402"/>
    </location>
</feature>
<reference evidence="2 3" key="1">
    <citation type="submission" date="2017-03" db="EMBL/GenBank/DDBJ databases">
        <title>Widespread Adenine N6-methylation of Active Genes in Fungi.</title>
        <authorList>
            <consortium name="DOE Joint Genome Institute"/>
            <person name="Mondo S.J."/>
            <person name="Dannebaum R.O."/>
            <person name="Kuo R.C."/>
            <person name="Louie K.B."/>
            <person name="Bewick A.J."/>
            <person name="Labutti K."/>
            <person name="Haridas S."/>
            <person name="Kuo A."/>
            <person name="Salamov A."/>
            <person name="Ahrendt S.R."/>
            <person name="Lau R."/>
            <person name="Bowen B.P."/>
            <person name="Lipzen A."/>
            <person name="Sullivan W."/>
            <person name="Andreopoulos W.B."/>
            <person name="Clum A."/>
            <person name="Lindquist E."/>
            <person name="Daum C."/>
            <person name="Northen T.R."/>
            <person name="Ramamoorthy G."/>
            <person name="Schmitz R.J."/>
            <person name="Gryganskyi A."/>
            <person name="Culley D."/>
            <person name="Magnuson J."/>
            <person name="James T.Y."/>
            <person name="O'Malley M.A."/>
            <person name="Stajich J.E."/>
            <person name="Spatafora J.W."/>
            <person name="Visel A."/>
            <person name="Grigoriev I.V."/>
        </authorList>
    </citation>
    <scope>NUCLEOTIDE SEQUENCE [LARGE SCALE GENOMIC DNA]</scope>
    <source>
        <strain evidence="2 3">NRRL Y-17943</strain>
    </source>
</reference>
<feature type="region of interest" description="Disordered" evidence="1">
    <location>
        <begin position="1"/>
        <end position="434"/>
    </location>
</feature>
<proteinExistence type="predicted"/>
<keyword evidence="3" id="KW-1185">Reference proteome</keyword>
<dbReference type="InParanoid" id="A0A1Y1UB12"/>